<dbReference type="Gene3D" id="2.102.10.10">
    <property type="entry name" value="Rieske [2Fe-2S] iron-sulphur domain"/>
    <property type="match status" value="1"/>
</dbReference>
<feature type="transmembrane region" description="Helical" evidence="15">
    <location>
        <begin position="473"/>
        <end position="494"/>
    </location>
</feature>
<evidence type="ECO:0000313" key="18">
    <source>
        <dbReference type="Proteomes" id="UP000467841"/>
    </source>
</evidence>
<evidence type="ECO:0000256" key="2">
    <source>
        <dbReference type="ARBA" id="ARBA00004370"/>
    </source>
</evidence>
<evidence type="ECO:0000256" key="6">
    <source>
        <dbReference type="ARBA" id="ARBA00022714"/>
    </source>
</evidence>
<keyword evidence="4" id="KW-0934">Plastid</keyword>
<dbReference type="Proteomes" id="UP000467841">
    <property type="component" value="Unassembled WGS sequence"/>
</dbReference>
<keyword evidence="18" id="KW-1185">Reference proteome</keyword>
<feature type="transmembrane region" description="Helical" evidence="15">
    <location>
        <begin position="506"/>
        <end position="527"/>
    </location>
</feature>
<dbReference type="PROSITE" id="PS51296">
    <property type="entry name" value="RIESKE"/>
    <property type="match status" value="1"/>
</dbReference>
<evidence type="ECO:0000256" key="10">
    <source>
        <dbReference type="ARBA" id="ARBA00023002"/>
    </source>
</evidence>
<sequence>MEAALAAFAVPLPRTLTTKPRFTSSFSNPKPISLLSCISKSRKPISDGFKTAVSTSPSPSIATPTNSPPESETRDESESDKFDWYANWYPVMPICDLDKKVPHAKKVMGIDLVIWWDRNESQWKVMDDTCPHRLAPLSDGRIDQKGRLQCVYHGWCFNGSGDCKLIPQAPPDGPPVHTFKQACVAVYPSVVQHEIIWFWPNSEPKYKNIAETKKPPFIPELEDPSFTKLMANRDIPYGHDVLVENLMDPAHVPYAHYGLMRIAKPKEKVDREGGKPLEITVKRLDNQGFFAKQEWGYANFIAPCVYRASTEPLTEQDNESVTPAASDDKAASAKRKLSLIFICIPVSPGRSRLIWTFPRNFGVAIDKIVPRWVFHIGQNKILDSDLHLLHVEERKILEKGPENWQKACFIPTKSDALVVTFRRWFNKHSDAQVDWRGKFDPSLLPPTPPREQLFDRYWSHVENCSSCKKAHKYLNALEVFLQIGSVALIGVMAVAKQITLSNAARIVVVVAAVLSFAASKWLSHFIYKTFRYHDYNHALV</sequence>
<dbReference type="InterPro" id="IPR017941">
    <property type="entry name" value="Rieske_2Fe-2S"/>
</dbReference>
<dbReference type="PANTHER" id="PTHR21266">
    <property type="entry name" value="IRON-SULFUR DOMAIN CONTAINING PROTEIN"/>
    <property type="match status" value="1"/>
</dbReference>
<dbReference type="Pfam" id="PF00355">
    <property type="entry name" value="Rieske"/>
    <property type="match status" value="1"/>
</dbReference>
<feature type="region of interest" description="Disordered" evidence="14">
    <location>
        <begin position="48"/>
        <end position="79"/>
    </location>
</feature>
<evidence type="ECO:0000313" key="17">
    <source>
        <dbReference type="EMBL" id="CAA7060272.1"/>
    </source>
</evidence>
<keyword evidence="7" id="KW-0479">Metal-binding</keyword>
<evidence type="ECO:0000256" key="8">
    <source>
        <dbReference type="ARBA" id="ARBA00022946"/>
    </source>
</evidence>
<dbReference type="Pfam" id="PF08417">
    <property type="entry name" value="PaO"/>
    <property type="match status" value="1"/>
</dbReference>
<keyword evidence="12" id="KW-0411">Iron-sulfur</keyword>
<dbReference type="Gene3D" id="3.90.380.10">
    <property type="entry name" value="Naphthalene 1,2-dioxygenase Alpha Subunit, Chain A, domain 1"/>
    <property type="match status" value="1"/>
</dbReference>
<evidence type="ECO:0000256" key="4">
    <source>
        <dbReference type="ARBA" id="ARBA00022640"/>
    </source>
</evidence>
<evidence type="ECO:0000256" key="9">
    <source>
        <dbReference type="ARBA" id="ARBA00022989"/>
    </source>
</evidence>
<organism evidence="17 18">
    <name type="scientific">Microthlaspi erraticum</name>
    <dbReference type="NCBI Taxonomy" id="1685480"/>
    <lineage>
        <taxon>Eukaryota</taxon>
        <taxon>Viridiplantae</taxon>
        <taxon>Streptophyta</taxon>
        <taxon>Embryophyta</taxon>
        <taxon>Tracheophyta</taxon>
        <taxon>Spermatophyta</taxon>
        <taxon>Magnoliopsida</taxon>
        <taxon>eudicotyledons</taxon>
        <taxon>Gunneridae</taxon>
        <taxon>Pentapetalae</taxon>
        <taxon>rosids</taxon>
        <taxon>malvids</taxon>
        <taxon>Brassicales</taxon>
        <taxon>Brassicaceae</taxon>
        <taxon>Coluteocarpeae</taxon>
        <taxon>Microthlaspi</taxon>
    </lineage>
</organism>
<keyword evidence="5 15" id="KW-0812">Transmembrane</keyword>
<evidence type="ECO:0000256" key="1">
    <source>
        <dbReference type="ARBA" id="ARBA00004229"/>
    </source>
</evidence>
<evidence type="ECO:0000256" key="15">
    <source>
        <dbReference type="SAM" id="Phobius"/>
    </source>
</evidence>
<keyword evidence="11" id="KW-0408">Iron</keyword>
<evidence type="ECO:0000256" key="14">
    <source>
        <dbReference type="SAM" id="MobiDB-lite"/>
    </source>
</evidence>
<proteinExistence type="predicted"/>
<dbReference type="GO" id="GO:0009507">
    <property type="term" value="C:chloroplast"/>
    <property type="evidence" value="ECO:0007669"/>
    <property type="project" value="UniProtKB-SubCell"/>
</dbReference>
<protein>
    <recommendedName>
        <fullName evidence="16">Rieske domain-containing protein</fullName>
    </recommendedName>
</protein>
<gene>
    <name evidence="17" type="ORF">MERR_LOCUS47508</name>
</gene>
<keyword evidence="13 15" id="KW-0472">Membrane</keyword>
<keyword evidence="3" id="KW-0150">Chloroplast</keyword>
<dbReference type="SUPFAM" id="SSF50022">
    <property type="entry name" value="ISP domain"/>
    <property type="match status" value="1"/>
</dbReference>
<keyword evidence="10" id="KW-0560">Oxidoreductase</keyword>
<dbReference type="CDD" id="cd03480">
    <property type="entry name" value="Rieske_RO_Alpha_PaO"/>
    <property type="match status" value="1"/>
</dbReference>
<dbReference type="OrthoDB" id="426882at2759"/>
<dbReference type="GO" id="GO:0051537">
    <property type="term" value="F:2 iron, 2 sulfur cluster binding"/>
    <property type="evidence" value="ECO:0007669"/>
    <property type="project" value="UniProtKB-KW"/>
</dbReference>
<keyword evidence="9 15" id="KW-1133">Transmembrane helix</keyword>
<accession>A0A6D2LJ35</accession>
<evidence type="ECO:0000256" key="7">
    <source>
        <dbReference type="ARBA" id="ARBA00022723"/>
    </source>
</evidence>
<keyword evidence="8" id="KW-0809">Transit peptide</keyword>
<dbReference type="InterPro" id="IPR013626">
    <property type="entry name" value="PaO"/>
</dbReference>
<evidence type="ECO:0000256" key="12">
    <source>
        <dbReference type="ARBA" id="ARBA00023014"/>
    </source>
</evidence>
<dbReference type="GO" id="GO:0010277">
    <property type="term" value="F:chlorophyllide a oxygenase activity"/>
    <property type="evidence" value="ECO:0007669"/>
    <property type="project" value="InterPro"/>
</dbReference>
<dbReference type="EMBL" id="CACVBM020001828">
    <property type="protein sequence ID" value="CAA7060272.1"/>
    <property type="molecule type" value="Genomic_DNA"/>
</dbReference>
<dbReference type="AlphaFoldDB" id="A0A6D2LJ35"/>
<evidence type="ECO:0000259" key="16">
    <source>
        <dbReference type="PROSITE" id="PS51296"/>
    </source>
</evidence>
<dbReference type="InterPro" id="IPR050584">
    <property type="entry name" value="Cholesterol_7-desaturase"/>
</dbReference>
<reference evidence="17" key="1">
    <citation type="submission" date="2020-01" db="EMBL/GenBank/DDBJ databases">
        <authorList>
            <person name="Mishra B."/>
        </authorList>
    </citation>
    <scope>NUCLEOTIDE SEQUENCE [LARGE SCALE GENOMIC DNA]</scope>
</reference>
<dbReference type="SUPFAM" id="SSF55961">
    <property type="entry name" value="Bet v1-like"/>
    <property type="match status" value="1"/>
</dbReference>
<comment type="caution">
    <text evidence="17">The sequence shown here is derived from an EMBL/GenBank/DDBJ whole genome shotgun (WGS) entry which is preliminary data.</text>
</comment>
<dbReference type="InterPro" id="IPR036922">
    <property type="entry name" value="Rieske_2Fe-2S_sf"/>
</dbReference>
<feature type="domain" description="Rieske" evidence="16">
    <location>
        <begin position="88"/>
        <end position="198"/>
    </location>
</feature>
<evidence type="ECO:0000256" key="11">
    <source>
        <dbReference type="ARBA" id="ARBA00023004"/>
    </source>
</evidence>
<evidence type="ECO:0000256" key="3">
    <source>
        <dbReference type="ARBA" id="ARBA00022528"/>
    </source>
</evidence>
<evidence type="ECO:0000256" key="5">
    <source>
        <dbReference type="ARBA" id="ARBA00022692"/>
    </source>
</evidence>
<name>A0A6D2LJ35_9BRAS</name>
<feature type="compositionally biased region" description="Low complexity" evidence="14">
    <location>
        <begin position="54"/>
        <end position="69"/>
    </location>
</feature>
<evidence type="ECO:0000256" key="13">
    <source>
        <dbReference type="ARBA" id="ARBA00023136"/>
    </source>
</evidence>
<dbReference type="PANTHER" id="PTHR21266:SF32">
    <property type="entry name" value="CHOLESTEROL 7-DESATURASE NVD"/>
    <property type="match status" value="1"/>
</dbReference>
<comment type="subcellular location">
    <subcellularLocation>
        <location evidence="2">Membrane</location>
    </subcellularLocation>
    <subcellularLocation>
        <location evidence="1">Plastid</location>
        <location evidence="1">Chloroplast</location>
    </subcellularLocation>
</comment>
<dbReference type="GO" id="GO:0016020">
    <property type="term" value="C:membrane"/>
    <property type="evidence" value="ECO:0007669"/>
    <property type="project" value="UniProtKB-SubCell"/>
</dbReference>
<keyword evidence="6" id="KW-0001">2Fe-2S</keyword>
<dbReference type="GO" id="GO:0046872">
    <property type="term" value="F:metal ion binding"/>
    <property type="evidence" value="ECO:0007669"/>
    <property type="project" value="UniProtKB-KW"/>
</dbReference>